<feature type="domain" description="Valyl-tRNA synthetase tRNA-binding arm" evidence="15">
    <location>
        <begin position="839"/>
        <end position="903"/>
    </location>
</feature>
<evidence type="ECO:0000256" key="3">
    <source>
        <dbReference type="ARBA" id="ARBA00022490"/>
    </source>
</evidence>
<comment type="subcellular location">
    <subcellularLocation>
        <location evidence="1 12">Cytoplasm</location>
    </subcellularLocation>
</comment>
<keyword evidence="8 12" id="KW-0175">Coiled coil</keyword>
<comment type="subunit">
    <text evidence="2 12">Monomer.</text>
</comment>
<reference evidence="16 17" key="1">
    <citation type="submission" date="2016-10" db="EMBL/GenBank/DDBJ databases">
        <title>Draft genome sequence of Methylobacterium extorquens CP3, a seed endophyte of Crotalaria pumila with plant growth-promoting and metal tolerance properties.</title>
        <authorList>
            <person name="Sanchez-Lopez A.S."/>
            <person name="Van Hamme J.D."/>
            <person name="Thijs S."/>
            <person name="Mcammond B.M."/>
            <person name="Stevens V."/>
            <person name="Gonzalez-Chavez M.D.C."/>
            <person name="Vangronsveld J."/>
        </authorList>
    </citation>
    <scope>NUCLEOTIDE SEQUENCE [LARGE SCALE GENOMIC DNA]</scope>
    <source>
        <strain evidence="16 17">CP3</strain>
    </source>
</reference>
<dbReference type="PANTHER" id="PTHR11946:SF93">
    <property type="entry name" value="VALINE--TRNA LIGASE, CHLOROPLASTIC_MITOCHONDRIAL 2"/>
    <property type="match status" value="1"/>
</dbReference>
<feature type="domain" description="Aminoacyl-tRNA synthetase class Ia" evidence="13">
    <location>
        <begin position="17"/>
        <end position="587"/>
    </location>
</feature>
<evidence type="ECO:0000256" key="1">
    <source>
        <dbReference type="ARBA" id="ARBA00004496"/>
    </source>
</evidence>
<keyword evidence="7 12" id="KW-0648">Protein biosynthesis</keyword>
<dbReference type="NCBIfam" id="TIGR00422">
    <property type="entry name" value="valS"/>
    <property type="match status" value="1"/>
</dbReference>
<evidence type="ECO:0000259" key="13">
    <source>
        <dbReference type="Pfam" id="PF00133"/>
    </source>
</evidence>
<comment type="domain">
    <text evidence="12">The C-terminal coiled-coil domain is crucial for aminoacylation activity.</text>
</comment>
<dbReference type="InterPro" id="IPR009080">
    <property type="entry name" value="tRNAsynth_Ia_anticodon-bd"/>
</dbReference>
<dbReference type="PROSITE" id="PS00178">
    <property type="entry name" value="AA_TRNA_LIGASE_I"/>
    <property type="match status" value="1"/>
</dbReference>
<dbReference type="InterPro" id="IPR010978">
    <property type="entry name" value="tRNA-bd_arm"/>
</dbReference>
<evidence type="ECO:0000256" key="4">
    <source>
        <dbReference type="ARBA" id="ARBA00022598"/>
    </source>
</evidence>
<protein>
    <recommendedName>
        <fullName evidence="12">Valine--tRNA ligase</fullName>
        <ecNumber evidence="12">6.1.1.9</ecNumber>
    </recommendedName>
    <alternativeName>
        <fullName evidence="12">Valyl-tRNA synthetase</fullName>
        <shortName evidence="12">ValRS</shortName>
    </alternativeName>
</protein>
<keyword evidence="4 12" id="KW-0436">Ligase</keyword>
<dbReference type="GO" id="GO:0005829">
    <property type="term" value="C:cytosol"/>
    <property type="evidence" value="ECO:0007669"/>
    <property type="project" value="TreeGrafter"/>
</dbReference>
<dbReference type="GO" id="GO:0006438">
    <property type="term" value="P:valyl-tRNA aminoacylation"/>
    <property type="evidence" value="ECO:0007669"/>
    <property type="project" value="UniProtKB-UniRule"/>
</dbReference>
<evidence type="ECO:0000313" key="16">
    <source>
        <dbReference type="EMBL" id="OHV14787.1"/>
    </source>
</evidence>
<comment type="similarity">
    <text evidence="11 12">Belongs to the class-I aminoacyl-tRNA synthetase family. ValS type 1 subfamily.</text>
</comment>
<dbReference type="CDD" id="cd07962">
    <property type="entry name" value="Anticodon_Ia_Val"/>
    <property type="match status" value="1"/>
</dbReference>
<dbReference type="GO" id="GO:0004832">
    <property type="term" value="F:valine-tRNA ligase activity"/>
    <property type="evidence" value="ECO:0007669"/>
    <property type="project" value="UniProtKB-UniRule"/>
</dbReference>
<evidence type="ECO:0000256" key="10">
    <source>
        <dbReference type="ARBA" id="ARBA00047552"/>
    </source>
</evidence>
<dbReference type="InterPro" id="IPR014729">
    <property type="entry name" value="Rossmann-like_a/b/a_fold"/>
</dbReference>
<dbReference type="AlphaFoldDB" id="A0A1S1P0V0"/>
<feature type="short sequence motif" description="'KMSKS' region" evidence="12">
    <location>
        <begin position="548"/>
        <end position="552"/>
    </location>
</feature>
<dbReference type="InterPro" id="IPR013155">
    <property type="entry name" value="M/V/L/I-tRNA-synth_anticd-bd"/>
</dbReference>
<dbReference type="InterPro" id="IPR002300">
    <property type="entry name" value="aa-tRNA-synth_Ia"/>
</dbReference>
<dbReference type="EC" id="6.1.1.9" evidence="12"/>
<dbReference type="Gene3D" id="3.40.50.620">
    <property type="entry name" value="HUPs"/>
    <property type="match status" value="2"/>
</dbReference>
<dbReference type="SUPFAM" id="SSF52374">
    <property type="entry name" value="Nucleotidylyl transferase"/>
    <property type="match status" value="1"/>
</dbReference>
<sequence>MMDKTFDPAAVEARVSAAWEEGQAFRAGRPERAGAEPFSIVIPPPNVTGSLHMGHALNNTIQDILVRFERMRGKDVLWQPGTDHAGIATQMVVERKLMETQQPGRRELGREEFLRRVWAWKEESGGTIIGQLKRLGASCDWSRERFTMDEGLSRAVLKTFVDLHAQGLIYRDKRLVNWDPKFQTAISDLEVQQIEVKGHLWHFDYPVVDEAGTPTGAIITVATTRPETMLGDTAVAVHPDDERYRDLVGKRVRLPLVNRLIPIVADAYSDPEKGTGAVKITPAHDFNDFEVGRRNGCRPINVLDAEARIQIAGNAGFLDGAEPEDAALALDGLDRFDARKRVVALMEERGLLRLVEPNTHAVPHGDRSGVVIEPYLTDQWYVNVKPLAERALQAVRDGQTRFVPDNYEKIFFQWLENIEPWCVSRQLWWGHQIPVWYDAEGGIFVAESEADAVAQAKAKHGREVALTRDPDVLDTWFSSALWPFSTLGWPDKTPELARFYPTNTLVTGKDIIFFWVARMMMMGLHLTEQAPFETVYLHTLVRDEKGAKMSKSKGNVVDPVDLIDRFGADALRFTLAALAAPGRDIKLGPQRVEGYRNFTTKLWNAARFAEMNGCELKADFRPEAVRETLNAWALTEAAKAVTEVAQGITVYRFNDAAAAAYRFVWNVFCDWYLELAKPVLQGEGVDPAARAETQATVAFLIDQIAKLLHPFMPFLTEELWAIKGQVLPTPRGLLALESWPELSAYTNKQAEEEIGWLVDLISEVRSARSETNVPAGAQVPLVLVGADEGVRARVERWSETLTRLARLSEIGFADAAPKNAVQLLVRGSVAALPLEGIVDLAAEVARLKKEAGKARAEIGKIDGKLGNADFLARAPEEVVDEQRERRDAEAARLTKIEEALVRLSEA</sequence>
<dbReference type="Pfam" id="PF00133">
    <property type="entry name" value="tRNA-synt_1"/>
    <property type="match status" value="1"/>
</dbReference>
<dbReference type="Gene3D" id="1.10.287.380">
    <property type="entry name" value="Valyl-tRNA synthetase, C-terminal domain"/>
    <property type="match status" value="1"/>
</dbReference>
<dbReference type="InterPro" id="IPR037118">
    <property type="entry name" value="Val-tRNA_synth_C_sf"/>
</dbReference>
<evidence type="ECO:0000256" key="11">
    <source>
        <dbReference type="ARBA" id="ARBA00060830"/>
    </source>
</evidence>
<dbReference type="FunFam" id="1.10.287.380:FF:000001">
    <property type="entry name" value="Valine--tRNA ligase"/>
    <property type="match status" value="1"/>
</dbReference>
<dbReference type="Pfam" id="PF08264">
    <property type="entry name" value="Anticodon_1"/>
    <property type="match status" value="1"/>
</dbReference>
<dbReference type="NCBIfam" id="NF004349">
    <property type="entry name" value="PRK05729.1"/>
    <property type="match status" value="1"/>
</dbReference>
<evidence type="ECO:0000256" key="5">
    <source>
        <dbReference type="ARBA" id="ARBA00022741"/>
    </source>
</evidence>
<dbReference type="InterPro" id="IPR019499">
    <property type="entry name" value="Val-tRNA_synth_tRNA-bd"/>
</dbReference>
<dbReference type="Gene3D" id="1.10.730.10">
    <property type="entry name" value="Isoleucyl-tRNA Synthetase, Domain 1"/>
    <property type="match status" value="1"/>
</dbReference>
<evidence type="ECO:0000256" key="7">
    <source>
        <dbReference type="ARBA" id="ARBA00022917"/>
    </source>
</evidence>
<evidence type="ECO:0000313" key="17">
    <source>
        <dbReference type="Proteomes" id="UP000180215"/>
    </source>
</evidence>
<dbReference type="GO" id="GO:0002161">
    <property type="term" value="F:aminoacyl-tRNA deacylase activity"/>
    <property type="evidence" value="ECO:0007669"/>
    <property type="project" value="InterPro"/>
</dbReference>
<dbReference type="InterPro" id="IPR001412">
    <property type="entry name" value="aa-tRNA-synth_I_CS"/>
</dbReference>
<feature type="short sequence motif" description="'HIGH' region" evidence="12">
    <location>
        <begin position="45"/>
        <end position="55"/>
    </location>
</feature>
<keyword evidence="5 12" id="KW-0547">Nucleotide-binding</keyword>
<evidence type="ECO:0000256" key="2">
    <source>
        <dbReference type="ARBA" id="ARBA00011245"/>
    </source>
</evidence>
<dbReference type="PANTHER" id="PTHR11946">
    <property type="entry name" value="VALYL-TRNA SYNTHETASES"/>
    <property type="match status" value="1"/>
</dbReference>
<dbReference type="SUPFAM" id="SSF50677">
    <property type="entry name" value="ValRS/IleRS/LeuRS editing domain"/>
    <property type="match status" value="1"/>
</dbReference>
<dbReference type="CDD" id="cd00817">
    <property type="entry name" value="ValRS_core"/>
    <property type="match status" value="1"/>
</dbReference>
<feature type="binding site" evidence="12">
    <location>
        <position position="551"/>
    </location>
    <ligand>
        <name>ATP</name>
        <dbReference type="ChEBI" id="CHEBI:30616"/>
    </ligand>
</feature>
<feature type="domain" description="Methionyl/Valyl/Leucyl/Isoleucyl-tRNA synthetase anticodon-binding" evidence="14">
    <location>
        <begin position="631"/>
        <end position="781"/>
    </location>
</feature>
<evidence type="ECO:0000256" key="9">
    <source>
        <dbReference type="ARBA" id="ARBA00023146"/>
    </source>
</evidence>
<dbReference type="Proteomes" id="UP000180215">
    <property type="component" value="Unassembled WGS sequence"/>
</dbReference>
<evidence type="ECO:0000256" key="6">
    <source>
        <dbReference type="ARBA" id="ARBA00022840"/>
    </source>
</evidence>
<dbReference type="SUPFAM" id="SSF46589">
    <property type="entry name" value="tRNA-binding arm"/>
    <property type="match status" value="1"/>
</dbReference>
<dbReference type="EMBL" id="MNAO01000435">
    <property type="protein sequence ID" value="OHV14787.1"/>
    <property type="molecule type" value="Genomic_DNA"/>
</dbReference>
<dbReference type="Gene3D" id="3.90.740.10">
    <property type="entry name" value="Valyl/Leucyl/Isoleucyl-tRNA synthetase, editing domain"/>
    <property type="match status" value="1"/>
</dbReference>
<comment type="domain">
    <text evidence="12">ValRS has two distinct active sites: one for aminoacylation and one for editing. The misactivated threonine is translocated from the active site to the editing site.</text>
</comment>
<feature type="coiled-coil region" evidence="12">
    <location>
        <begin position="837"/>
        <end position="899"/>
    </location>
</feature>
<dbReference type="FunFam" id="3.40.50.620:FF:000078">
    <property type="entry name" value="Valine--tRNA ligase, mitochondrial"/>
    <property type="match status" value="1"/>
</dbReference>
<evidence type="ECO:0000259" key="14">
    <source>
        <dbReference type="Pfam" id="PF08264"/>
    </source>
</evidence>
<dbReference type="InterPro" id="IPR009008">
    <property type="entry name" value="Val/Leu/Ile-tRNA-synth_edit"/>
</dbReference>
<dbReference type="Pfam" id="PF10458">
    <property type="entry name" value="Val_tRNA-synt_C"/>
    <property type="match status" value="1"/>
</dbReference>
<comment type="catalytic activity">
    <reaction evidence="10 12">
        <text>tRNA(Val) + L-valine + ATP = L-valyl-tRNA(Val) + AMP + diphosphate</text>
        <dbReference type="Rhea" id="RHEA:10704"/>
        <dbReference type="Rhea" id="RHEA-COMP:9672"/>
        <dbReference type="Rhea" id="RHEA-COMP:9708"/>
        <dbReference type="ChEBI" id="CHEBI:30616"/>
        <dbReference type="ChEBI" id="CHEBI:33019"/>
        <dbReference type="ChEBI" id="CHEBI:57762"/>
        <dbReference type="ChEBI" id="CHEBI:78442"/>
        <dbReference type="ChEBI" id="CHEBI:78537"/>
        <dbReference type="ChEBI" id="CHEBI:456215"/>
        <dbReference type="EC" id="6.1.1.9"/>
    </reaction>
</comment>
<dbReference type="GO" id="GO:0005524">
    <property type="term" value="F:ATP binding"/>
    <property type="evidence" value="ECO:0007669"/>
    <property type="project" value="UniProtKB-UniRule"/>
</dbReference>
<proteinExistence type="inferred from homology"/>
<dbReference type="PRINTS" id="PR00986">
    <property type="entry name" value="TRNASYNTHVAL"/>
</dbReference>
<dbReference type="FunFam" id="3.40.50.620:FF:000032">
    <property type="entry name" value="Valine--tRNA ligase"/>
    <property type="match status" value="1"/>
</dbReference>
<comment type="function">
    <text evidence="12">Catalyzes the attachment of valine to tRNA(Val). As ValRS can inadvertently accommodate and process structurally similar amino acids such as threonine, to avoid such errors, it has a 'posttransfer' editing activity that hydrolyzes mischarged Thr-tRNA(Val) in a tRNA-dependent manner.</text>
</comment>
<dbReference type="SUPFAM" id="SSF47323">
    <property type="entry name" value="Anticodon-binding domain of a subclass of class I aminoacyl-tRNA synthetases"/>
    <property type="match status" value="1"/>
</dbReference>
<evidence type="ECO:0000256" key="12">
    <source>
        <dbReference type="HAMAP-Rule" id="MF_02004"/>
    </source>
</evidence>
<dbReference type="HAMAP" id="MF_02004">
    <property type="entry name" value="Val_tRNA_synth_type1"/>
    <property type="match status" value="1"/>
</dbReference>
<comment type="caution">
    <text evidence="16">The sequence shown here is derived from an EMBL/GenBank/DDBJ whole genome shotgun (WGS) entry which is preliminary data.</text>
</comment>
<accession>A0A1S1P0V0</accession>
<gene>
    <name evidence="12" type="primary">valS</name>
    <name evidence="16" type="ORF">BK022_23835</name>
</gene>
<dbReference type="InterPro" id="IPR002303">
    <property type="entry name" value="Valyl-tRNA_ligase"/>
</dbReference>
<keyword evidence="6 12" id="KW-0067">ATP-binding</keyword>
<name>A0A1S1P0V0_METEX</name>
<keyword evidence="9 12" id="KW-0030">Aminoacyl-tRNA synthetase</keyword>
<organism evidence="16 17">
    <name type="scientific">Methylorubrum extorquens</name>
    <name type="common">Methylobacterium dichloromethanicum</name>
    <name type="synonym">Methylobacterium extorquens</name>
    <dbReference type="NCBI Taxonomy" id="408"/>
    <lineage>
        <taxon>Bacteria</taxon>
        <taxon>Pseudomonadati</taxon>
        <taxon>Pseudomonadota</taxon>
        <taxon>Alphaproteobacteria</taxon>
        <taxon>Hyphomicrobiales</taxon>
        <taxon>Methylobacteriaceae</taxon>
        <taxon>Methylorubrum</taxon>
    </lineage>
</organism>
<evidence type="ECO:0000256" key="8">
    <source>
        <dbReference type="ARBA" id="ARBA00023054"/>
    </source>
</evidence>
<evidence type="ECO:0000259" key="15">
    <source>
        <dbReference type="Pfam" id="PF10458"/>
    </source>
</evidence>
<keyword evidence="3 12" id="KW-0963">Cytoplasm</keyword>
<dbReference type="InterPro" id="IPR033705">
    <property type="entry name" value="Anticodon_Ia_Val"/>
</dbReference>